<dbReference type="STRING" id="182217.HCW_07845"/>
<dbReference type="EMBL" id="CP003479">
    <property type="protein sequence ID" value="AFI04826.1"/>
    <property type="molecule type" value="Genomic_DNA"/>
</dbReference>
<reference evidence="2" key="1">
    <citation type="submission" date="2012-04" db="EMBL/GenBank/DDBJ databases">
        <title>Complete genome sequence of Helicobacter cetorum strain MIT 00-7128.</title>
        <authorList>
            <person name="Kersulyte D."/>
            <person name="Berg D.E."/>
        </authorList>
    </citation>
    <scope>NUCLEOTIDE SEQUENCE [LARGE SCALE GENOMIC DNA]</scope>
    <source>
        <strain evidence="2">MIT 00-7128</strain>
    </source>
</reference>
<dbReference type="AlphaFoldDB" id="I0EPF7"/>
<evidence type="ECO:0000313" key="2">
    <source>
        <dbReference type="Proteomes" id="UP000005010"/>
    </source>
</evidence>
<proteinExistence type="predicted"/>
<gene>
    <name evidence="1" type="ordered locus">HCW_07845</name>
</gene>
<dbReference type="HOGENOM" id="CLU_1616756_0_0_7"/>
<accession>I0EPF7</accession>
<dbReference type="Proteomes" id="UP000005010">
    <property type="component" value="Chromosome"/>
</dbReference>
<sequence>MDFFLKYFGLGFLILGGALLAESQGFAVKSDESLSGRFLEVLSMDFQDEMHAGLKFVVAKDKDKNDKKELCHFDAVLLSEMAMNKVPKNALSLQEILFESTKDKTNYVFAMIEPKFCAREKRKDISKLQQWFKEKALGLIEGYKVNYQNPYKLHNKHK</sequence>
<protein>
    <submittedName>
        <fullName evidence="1">Uncharacterized protein</fullName>
    </submittedName>
</protein>
<dbReference type="PATRIC" id="fig|182217.3.peg.1664"/>
<dbReference type="RefSeq" id="WP_014661693.1">
    <property type="nucleotide sequence ID" value="NC_017737.1"/>
</dbReference>
<evidence type="ECO:0000313" key="1">
    <source>
        <dbReference type="EMBL" id="AFI04826.1"/>
    </source>
</evidence>
<keyword evidence="2" id="KW-1185">Reference proteome</keyword>
<organism evidence="1 2">
    <name type="scientific">Helicobacter cetorum (strain ATCC BAA-429 / MIT 00-7128)</name>
    <dbReference type="NCBI Taxonomy" id="182217"/>
    <lineage>
        <taxon>Bacteria</taxon>
        <taxon>Pseudomonadati</taxon>
        <taxon>Campylobacterota</taxon>
        <taxon>Epsilonproteobacteria</taxon>
        <taxon>Campylobacterales</taxon>
        <taxon>Helicobacteraceae</taxon>
        <taxon>Helicobacter</taxon>
    </lineage>
</organism>
<dbReference type="KEGG" id="hce:HCW_07845"/>
<name>I0EPF7_HELC0</name>